<dbReference type="RefSeq" id="WP_199467922.1">
    <property type="nucleotide sequence ID" value="NZ_JAAOCP010000001.1"/>
</dbReference>
<comment type="caution">
    <text evidence="1">The sequence shown here is derived from an EMBL/GenBank/DDBJ whole genome shotgun (WGS) entry which is preliminary data.</text>
</comment>
<evidence type="ECO:0000313" key="1">
    <source>
        <dbReference type="EMBL" id="MBJ7637930.1"/>
    </source>
</evidence>
<dbReference type="AlphaFoldDB" id="A0AA40YMZ2"/>
<name>A0AA40YMZ2_WEICO</name>
<sequence>MDNDYLLIRQTNGGQDVLFLMDNGEYIRAREVVNESPSFVQIIRSDAPEGQTSLIGKAHIVEVTA</sequence>
<protein>
    <submittedName>
        <fullName evidence="1">Uncharacterized protein</fullName>
    </submittedName>
</protein>
<accession>A0AA40YMZ2</accession>
<proteinExistence type="predicted"/>
<evidence type="ECO:0000313" key="2">
    <source>
        <dbReference type="Proteomes" id="UP000728106"/>
    </source>
</evidence>
<organism evidence="1 2">
    <name type="scientific">Weissella confusa</name>
    <name type="common">Lactobacillus confusus</name>
    <dbReference type="NCBI Taxonomy" id="1583"/>
    <lineage>
        <taxon>Bacteria</taxon>
        <taxon>Bacillati</taxon>
        <taxon>Bacillota</taxon>
        <taxon>Bacilli</taxon>
        <taxon>Lactobacillales</taxon>
        <taxon>Lactobacillaceae</taxon>
        <taxon>Weissella</taxon>
    </lineage>
</organism>
<keyword evidence="2" id="KW-1185">Reference proteome</keyword>
<dbReference type="Proteomes" id="UP000728106">
    <property type="component" value="Unassembled WGS sequence"/>
</dbReference>
<dbReference type="EMBL" id="JAAOCP010000001">
    <property type="protein sequence ID" value="MBJ7637930.1"/>
    <property type="molecule type" value="Genomic_DNA"/>
</dbReference>
<reference evidence="1 2" key="1">
    <citation type="journal article" date="2021" name="Int. J. Food Microbiol.">
        <title>Safety demonstration of a microbial species for use in the food chain: Weissella confusa.</title>
        <authorList>
            <person name="Bourdichon F."/>
            <person name="Patrone V."/>
            <person name="Fontana A."/>
            <person name="Milani G."/>
            <person name="Morelli L."/>
        </authorList>
    </citation>
    <scope>NUCLEOTIDE SEQUENCE [LARGE SCALE GENOMIC DNA]</scope>
    <source>
        <strain evidence="1 2">CCUG 43002</strain>
    </source>
</reference>
<gene>
    <name evidence="1" type="ORF">HAU20_00645</name>
</gene>